<dbReference type="Proteomes" id="UP000232688">
    <property type="component" value="Unassembled WGS sequence"/>
</dbReference>
<evidence type="ECO:0000313" key="2">
    <source>
        <dbReference type="Proteomes" id="UP000232688"/>
    </source>
</evidence>
<reference evidence="1 2" key="2">
    <citation type="submission" date="2017-10" db="EMBL/GenBank/DDBJ databases">
        <title>Genome analyses suggest a sexual origin of heterokaryosis in a supposedly ancient asexual fungus.</title>
        <authorList>
            <person name="Corradi N."/>
            <person name="Sedzielewska K."/>
            <person name="Noel J."/>
            <person name="Charron P."/>
            <person name="Farinelli L."/>
            <person name="Marton T."/>
            <person name="Kruger M."/>
            <person name="Pelin A."/>
            <person name="Brachmann A."/>
            <person name="Corradi N."/>
        </authorList>
    </citation>
    <scope>NUCLEOTIDE SEQUENCE [LARGE SCALE GENOMIC DNA]</scope>
    <source>
        <strain evidence="1 2">A1</strain>
    </source>
</reference>
<protein>
    <submittedName>
        <fullName evidence="1">Uncharacterized protein</fullName>
    </submittedName>
</protein>
<dbReference type="VEuPathDB" id="FungiDB:FUN_004374"/>
<accession>A0A2N0RND6</accession>
<name>A0A2N0RND6_9GLOM</name>
<sequence>MQIGTNTEFPNIGDIPESVKVPDGNVFKFALYGIGVLDYKFDASDSTWKICKGETFLVNRPEDFSSFNASSIVAITSSSALDKFGNSHNGALKSVIPGDTSFATGQSMAFEYDTQSKIVRWSLGKIKASEGAFSDITHILGYHNSKHDLSEGSHPDGYVRSITVDVTALYYYSKTVQCKCDKQVKLDKTYHVKNLETHASGSGCLFQNGTNKGQFSILNFVKCPLEIDENTPVQILPISCQGLSDDKYLDYILLTPTQYGGGKRDYIVAYNLFPNKFPGCKGFSRNKLTPEEKIIW</sequence>
<dbReference type="VEuPathDB" id="FungiDB:RhiirA1_536783"/>
<gene>
    <name evidence="1" type="ORF">RhiirA1_536783</name>
</gene>
<evidence type="ECO:0000313" key="1">
    <source>
        <dbReference type="EMBL" id="PKC64824.1"/>
    </source>
</evidence>
<organism evidence="1 2">
    <name type="scientific">Rhizophagus irregularis</name>
    <dbReference type="NCBI Taxonomy" id="588596"/>
    <lineage>
        <taxon>Eukaryota</taxon>
        <taxon>Fungi</taxon>
        <taxon>Fungi incertae sedis</taxon>
        <taxon>Mucoromycota</taxon>
        <taxon>Glomeromycotina</taxon>
        <taxon>Glomeromycetes</taxon>
        <taxon>Glomerales</taxon>
        <taxon>Glomeraceae</taxon>
        <taxon>Rhizophagus</taxon>
    </lineage>
</organism>
<reference evidence="1 2" key="1">
    <citation type="submission" date="2017-10" db="EMBL/GenBank/DDBJ databases">
        <title>Extensive intraspecific genome diversity in a model arbuscular mycorrhizal fungus.</title>
        <authorList>
            <person name="Chen E.C.H."/>
            <person name="Morin E."/>
            <person name="Baudet D."/>
            <person name="Noel J."/>
            <person name="Ndikumana S."/>
            <person name="Charron P."/>
            <person name="St-Onge C."/>
            <person name="Giorgi J."/>
            <person name="Grigoriev I.V."/>
            <person name="Roux C."/>
            <person name="Martin F.M."/>
            <person name="Corradi N."/>
        </authorList>
    </citation>
    <scope>NUCLEOTIDE SEQUENCE [LARGE SCALE GENOMIC DNA]</scope>
    <source>
        <strain evidence="1 2">A1</strain>
    </source>
</reference>
<dbReference type="VEuPathDB" id="FungiDB:FUN_005602"/>
<dbReference type="VEuPathDB" id="FungiDB:RhiirFUN_005489"/>
<proteinExistence type="predicted"/>
<dbReference type="VEuPathDB" id="FungiDB:RhiirFUN_006544"/>
<dbReference type="EMBL" id="LLXH01000600">
    <property type="protein sequence ID" value="PKC64824.1"/>
    <property type="molecule type" value="Genomic_DNA"/>
</dbReference>
<dbReference type="AlphaFoldDB" id="A0A2N0RND6"/>
<comment type="caution">
    <text evidence="1">The sequence shown here is derived from an EMBL/GenBank/DDBJ whole genome shotgun (WGS) entry which is preliminary data.</text>
</comment>